<evidence type="ECO:0000256" key="8">
    <source>
        <dbReference type="ARBA" id="ARBA00022691"/>
    </source>
</evidence>
<dbReference type="Proteomes" id="UP000549971">
    <property type="component" value="Unassembled WGS sequence"/>
</dbReference>
<evidence type="ECO:0000256" key="4">
    <source>
        <dbReference type="ARBA" id="ARBA00013346"/>
    </source>
</evidence>
<dbReference type="InterPro" id="IPR000682">
    <property type="entry name" value="PCMT"/>
</dbReference>
<evidence type="ECO:0000256" key="7">
    <source>
        <dbReference type="ARBA" id="ARBA00022679"/>
    </source>
</evidence>
<evidence type="ECO:0000256" key="3">
    <source>
        <dbReference type="ARBA" id="ARBA00011890"/>
    </source>
</evidence>
<dbReference type="Gene3D" id="3.40.50.150">
    <property type="entry name" value="Vaccinia Virus protein VP39"/>
    <property type="match status" value="1"/>
</dbReference>
<dbReference type="EC" id="2.1.1.77" evidence="3"/>
<evidence type="ECO:0000313" key="12">
    <source>
        <dbReference type="EMBL" id="MBB5837103.1"/>
    </source>
</evidence>
<keyword evidence="13" id="KW-1185">Reference proteome</keyword>
<evidence type="ECO:0000256" key="6">
    <source>
        <dbReference type="ARBA" id="ARBA00022603"/>
    </source>
</evidence>
<dbReference type="AlphaFoldDB" id="A0A7W9J8Y9"/>
<keyword evidence="7 12" id="KW-0808">Transferase</keyword>
<protein>
    <recommendedName>
        <fullName evidence="4">Protein-L-isoaspartate O-methyltransferase</fullName>
        <ecNumber evidence="3">2.1.1.77</ecNumber>
    </recommendedName>
    <alternativeName>
        <fullName evidence="11">L-isoaspartyl protein carboxyl methyltransferase</fullName>
    </alternativeName>
    <alternativeName>
        <fullName evidence="9">Protein L-isoaspartyl methyltransferase</fullName>
    </alternativeName>
    <alternativeName>
        <fullName evidence="10">Protein-beta-aspartate methyltransferase</fullName>
    </alternativeName>
</protein>
<dbReference type="SUPFAM" id="SSF53335">
    <property type="entry name" value="S-adenosyl-L-methionine-dependent methyltransferases"/>
    <property type="match status" value="1"/>
</dbReference>
<reference evidence="12 13" key="1">
    <citation type="submission" date="2020-08" db="EMBL/GenBank/DDBJ databases">
        <title>Sequencing the genomes of 1000 actinobacteria strains.</title>
        <authorList>
            <person name="Klenk H.-P."/>
        </authorList>
    </citation>
    <scope>NUCLEOTIDE SEQUENCE [LARGE SCALE GENOMIC DNA]</scope>
    <source>
        <strain evidence="12 13">DSM 28967</strain>
    </source>
</reference>
<evidence type="ECO:0000256" key="2">
    <source>
        <dbReference type="ARBA" id="ARBA00005369"/>
    </source>
</evidence>
<dbReference type="InterPro" id="IPR029063">
    <property type="entry name" value="SAM-dependent_MTases_sf"/>
</dbReference>
<evidence type="ECO:0000256" key="1">
    <source>
        <dbReference type="ARBA" id="ARBA00004496"/>
    </source>
</evidence>
<dbReference type="CDD" id="cd02440">
    <property type="entry name" value="AdoMet_MTases"/>
    <property type="match status" value="1"/>
</dbReference>
<dbReference type="PANTHER" id="PTHR11579">
    <property type="entry name" value="PROTEIN-L-ISOASPARTATE O-METHYLTRANSFERASE"/>
    <property type="match status" value="1"/>
</dbReference>
<dbReference type="EMBL" id="JACHMY010000001">
    <property type="protein sequence ID" value="MBB5837103.1"/>
    <property type="molecule type" value="Genomic_DNA"/>
</dbReference>
<evidence type="ECO:0000256" key="9">
    <source>
        <dbReference type="ARBA" id="ARBA00030757"/>
    </source>
</evidence>
<keyword evidence="6 12" id="KW-0489">Methyltransferase</keyword>
<sequence>MTAAEVDQEWRRRASELVASLRRGGRLSDERLAVAFGEVPRHVFVPEFLRLEVDSEGFAAVDGMVDAASAEYLDAVYSDQALMTQTKPVRGQPESFVWSSSSSMPSVMADMIEELEIVPGTTVLESGTGTGYNAAILCRLLGDEAVTTVEIDPELRRTAVERMATLGYRPSTEPVVDGYDRILATHAVDDIPADWIVWGKPGAVILTDLRPPSNTQVGAWAKLVIDADGNGASGRLMAPRGYFMSARKVPEYADDGQSLPELTLEEHQQRAESMTVRESALAGEVFDDEAFGLYFWRRQPGVWFWQYDGEITLSSDDGSWAQVGKDGVRMLGRDLWAEVEQVFADWQQAGRPPITEWTVRCAADGRLTIELPG</sequence>
<gene>
    <name evidence="12" type="ORF">HDA39_003837</name>
</gene>
<name>A0A7W9J8Y9_9ACTN</name>
<dbReference type="RefSeq" id="WP_184796830.1">
    <property type="nucleotide sequence ID" value="NZ_JACHMY010000001.1"/>
</dbReference>
<accession>A0A7W9J8Y9</accession>
<dbReference type="GO" id="GO:0032259">
    <property type="term" value="P:methylation"/>
    <property type="evidence" value="ECO:0007669"/>
    <property type="project" value="UniProtKB-KW"/>
</dbReference>
<proteinExistence type="inferred from homology"/>
<dbReference type="PANTHER" id="PTHR11579:SF0">
    <property type="entry name" value="PROTEIN-L-ISOASPARTATE(D-ASPARTATE) O-METHYLTRANSFERASE"/>
    <property type="match status" value="1"/>
</dbReference>
<comment type="subcellular location">
    <subcellularLocation>
        <location evidence="1">Cytoplasm</location>
    </subcellularLocation>
</comment>
<dbReference type="GO" id="GO:0005737">
    <property type="term" value="C:cytoplasm"/>
    <property type="evidence" value="ECO:0007669"/>
    <property type="project" value="UniProtKB-SubCell"/>
</dbReference>
<keyword evidence="5" id="KW-0963">Cytoplasm</keyword>
<evidence type="ECO:0000256" key="10">
    <source>
        <dbReference type="ARBA" id="ARBA00031323"/>
    </source>
</evidence>
<keyword evidence="8" id="KW-0949">S-adenosyl-L-methionine</keyword>
<dbReference type="Pfam" id="PF01135">
    <property type="entry name" value="PCMT"/>
    <property type="match status" value="1"/>
</dbReference>
<comment type="caution">
    <text evidence="12">The sequence shown here is derived from an EMBL/GenBank/DDBJ whole genome shotgun (WGS) entry which is preliminary data.</text>
</comment>
<evidence type="ECO:0000313" key="13">
    <source>
        <dbReference type="Proteomes" id="UP000549971"/>
    </source>
</evidence>
<evidence type="ECO:0000256" key="11">
    <source>
        <dbReference type="ARBA" id="ARBA00031350"/>
    </source>
</evidence>
<organism evidence="12 13">
    <name type="scientific">Kribbella italica</name>
    <dbReference type="NCBI Taxonomy" id="1540520"/>
    <lineage>
        <taxon>Bacteria</taxon>
        <taxon>Bacillati</taxon>
        <taxon>Actinomycetota</taxon>
        <taxon>Actinomycetes</taxon>
        <taxon>Propionibacteriales</taxon>
        <taxon>Kribbellaceae</taxon>
        <taxon>Kribbella</taxon>
    </lineage>
</organism>
<dbReference type="GO" id="GO:0004719">
    <property type="term" value="F:protein-L-isoaspartate (D-aspartate) O-methyltransferase activity"/>
    <property type="evidence" value="ECO:0007669"/>
    <property type="project" value="UniProtKB-EC"/>
</dbReference>
<comment type="similarity">
    <text evidence="2">Belongs to the methyltransferase superfamily. L-isoaspartyl/D-aspartyl protein methyltransferase family.</text>
</comment>
<evidence type="ECO:0000256" key="5">
    <source>
        <dbReference type="ARBA" id="ARBA00022490"/>
    </source>
</evidence>